<dbReference type="Proteomes" id="UP001499951">
    <property type="component" value="Unassembled WGS sequence"/>
</dbReference>
<keyword evidence="2" id="KW-1185">Reference proteome</keyword>
<protein>
    <submittedName>
        <fullName evidence="1">Uncharacterized protein</fullName>
    </submittedName>
</protein>
<reference evidence="1 2" key="1">
    <citation type="journal article" date="2019" name="Int. J. Syst. Evol. Microbiol.">
        <title>The Global Catalogue of Microorganisms (GCM) 10K type strain sequencing project: providing services to taxonomists for standard genome sequencing and annotation.</title>
        <authorList>
            <consortium name="The Broad Institute Genomics Platform"/>
            <consortium name="The Broad Institute Genome Sequencing Center for Infectious Disease"/>
            <person name="Wu L."/>
            <person name="Ma J."/>
        </authorList>
    </citation>
    <scope>NUCLEOTIDE SEQUENCE [LARGE SCALE GENOMIC DNA]</scope>
    <source>
        <strain evidence="1 2">JCM 15089</strain>
    </source>
</reference>
<evidence type="ECO:0000313" key="2">
    <source>
        <dbReference type="Proteomes" id="UP001499951"/>
    </source>
</evidence>
<accession>A0ABN1FAM4</accession>
<evidence type="ECO:0000313" key="1">
    <source>
        <dbReference type="EMBL" id="GAA0586595.1"/>
    </source>
</evidence>
<sequence length="74" mass="8707">MAKIANYSHEIEVDEKARKINVYRLMPDYRELYTAIDIPAIQWKKNPTEYAEFCRRLGEDLVIDSPALRNLLGH</sequence>
<proteinExistence type="predicted"/>
<dbReference type="EMBL" id="BAAADD010000012">
    <property type="protein sequence ID" value="GAA0586595.1"/>
    <property type="molecule type" value="Genomic_DNA"/>
</dbReference>
<organism evidence="1 2">
    <name type="scientific">Rhizomicrobium electricum</name>
    <dbReference type="NCBI Taxonomy" id="480070"/>
    <lineage>
        <taxon>Bacteria</taxon>
        <taxon>Pseudomonadati</taxon>
        <taxon>Pseudomonadota</taxon>
        <taxon>Alphaproteobacteria</taxon>
        <taxon>Micropepsales</taxon>
        <taxon>Micropepsaceae</taxon>
        <taxon>Rhizomicrobium</taxon>
    </lineage>
</organism>
<comment type="caution">
    <text evidence="1">The sequence shown here is derived from an EMBL/GenBank/DDBJ whole genome shotgun (WGS) entry which is preliminary data.</text>
</comment>
<name>A0ABN1FAM4_9PROT</name>
<gene>
    <name evidence="1" type="ORF">GCM10008942_39510</name>
</gene>